<dbReference type="SMART" id="SM00534">
    <property type="entry name" value="MUTSac"/>
    <property type="match status" value="1"/>
</dbReference>
<keyword evidence="3" id="KW-0067">ATP-binding</keyword>
<evidence type="ECO:0000259" key="7">
    <source>
        <dbReference type="SMART" id="SM00533"/>
    </source>
</evidence>
<protein>
    <recommendedName>
        <fullName evidence="11">DNA mismatch repair proteins mutS family domain-containing protein</fullName>
    </recommendedName>
</protein>
<feature type="region of interest" description="Disordered" evidence="6">
    <location>
        <begin position="564"/>
        <end position="596"/>
    </location>
</feature>
<dbReference type="InterPro" id="IPR036187">
    <property type="entry name" value="DNA_mismatch_repair_MutS_sf"/>
</dbReference>
<organism evidence="9 10">
    <name type="scientific">Pleodorina starrii</name>
    <dbReference type="NCBI Taxonomy" id="330485"/>
    <lineage>
        <taxon>Eukaryota</taxon>
        <taxon>Viridiplantae</taxon>
        <taxon>Chlorophyta</taxon>
        <taxon>core chlorophytes</taxon>
        <taxon>Chlorophyceae</taxon>
        <taxon>CS clade</taxon>
        <taxon>Chlamydomonadales</taxon>
        <taxon>Volvocaceae</taxon>
        <taxon>Pleodorina</taxon>
    </lineage>
</organism>
<dbReference type="Proteomes" id="UP001165080">
    <property type="component" value="Unassembled WGS sequence"/>
</dbReference>
<keyword evidence="10" id="KW-1185">Reference proteome</keyword>
<gene>
    <name evidence="9" type="primary">PLEST009356</name>
    <name evidence="9" type="ORF">PLESTB_001785200</name>
</gene>
<dbReference type="Pfam" id="PF00488">
    <property type="entry name" value="MutS_V"/>
    <property type="match status" value="1"/>
</dbReference>
<keyword evidence="5" id="KW-0234">DNA repair</keyword>
<dbReference type="InterPro" id="IPR045076">
    <property type="entry name" value="MutS"/>
</dbReference>
<proteinExistence type="inferred from homology"/>
<evidence type="ECO:0000256" key="6">
    <source>
        <dbReference type="SAM" id="MobiDB-lite"/>
    </source>
</evidence>
<dbReference type="Pfam" id="PF05192">
    <property type="entry name" value="MutS_III"/>
    <property type="match status" value="1"/>
</dbReference>
<feature type="domain" description="DNA mismatch repair protein MutS core" evidence="7">
    <location>
        <begin position="326"/>
        <end position="721"/>
    </location>
</feature>
<feature type="region of interest" description="Disordered" evidence="6">
    <location>
        <begin position="261"/>
        <end position="280"/>
    </location>
</feature>
<comment type="similarity">
    <text evidence="1">Belongs to the DNA mismatch repair MutS family.</text>
</comment>
<feature type="domain" description="DNA mismatch repair proteins mutS family" evidence="8">
    <location>
        <begin position="748"/>
        <end position="950"/>
    </location>
</feature>
<evidence type="ECO:0000256" key="4">
    <source>
        <dbReference type="ARBA" id="ARBA00023125"/>
    </source>
</evidence>
<evidence type="ECO:0000256" key="1">
    <source>
        <dbReference type="ARBA" id="ARBA00006271"/>
    </source>
</evidence>
<keyword evidence="5" id="KW-0227">DNA damage</keyword>
<dbReference type="PANTHER" id="PTHR11361:SF34">
    <property type="entry name" value="DNA MISMATCH REPAIR PROTEIN MSH1, MITOCHONDRIAL"/>
    <property type="match status" value="1"/>
</dbReference>
<dbReference type="Gene3D" id="1.10.1420.10">
    <property type="match status" value="2"/>
</dbReference>
<dbReference type="GO" id="GO:0140664">
    <property type="term" value="F:ATP-dependent DNA damage sensor activity"/>
    <property type="evidence" value="ECO:0007669"/>
    <property type="project" value="InterPro"/>
</dbReference>
<evidence type="ECO:0000259" key="8">
    <source>
        <dbReference type="SMART" id="SM00534"/>
    </source>
</evidence>
<keyword evidence="4" id="KW-0238">DNA-binding</keyword>
<dbReference type="InterPro" id="IPR027417">
    <property type="entry name" value="P-loop_NTPase"/>
</dbReference>
<feature type="compositionally biased region" description="Low complexity" evidence="6">
    <location>
        <begin position="261"/>
        <end position="276"/>
    </location>
</feature>
<sequence length="1035" mass="105229">MATRAERNKTSAQRAQQLQALFSSFQEEDAATGHAAAAAARLAPRTAAGGRPPSAAPLGRVVASVIENRAREVGMAVLEPATLTLRLSQYIEPGRQMLLQLVSATEVVVVSPREAKSSRTAPTSAGFHESGVNRVMLNMRAAATAAAAAAAAAAVPAAAPPAEQAGVAQGAPAAAPAAAADIVVRHSEVYDGGFAVYQLPRSCFDDTQGGQLLSSYARDDSQALVAAAVGKSSQYLALGAAGALLHHVLGQAAVSAALGAPPPRGSGAATSAAGPPGALGPGPPVPLRARCLRVEQLHAGLHCRLDAGLAAALEIVPSSGPTGPGGAASSLLRLLGGSLRTAAGMRLLRSSLLQPLADVATLDMRYDTIEELLQEDTLAFDLSQVIALLPKDLDKMCYSLAAAGGGGAGGGGAGGGGSAAAANNDPGRGIGSLTQSLLLLRDVLSLLEPLANTLESARSPLLTAIRSTCQDTGLRGLHTRVEEVLDEEATAAAARGAPFVSRVQQCFAIRAEAAPDGLLEVARGSLCRLTETVHELGARYAEEMGLPRLKVSYSSRKGFYLTLPTGSGGGGGGGRKARRDRGGGGGGGGEDDAAAAGGMAAARPAVTAEALPPQLLVLEQRGNGVLLLTSHELNALNARLRDATFDCLLLTRQLLENVVSEAFGHLAALQRLVDGVAMLDLMVGLAEVVGGGPMGQCCRPQLQLGGPLAIVQGRHPLLAARASSLAAGGGGGGGCRVQANDTFVSSSAPLHVITGPNMSGKSTYLHQVALLVVMAQVGCWVPAQFFALSPFTAIMGRLGPGGGGGGGGCGGGGPEDDMESGSSSFLTEMQDAAAVLASATSRSLVLLDELGRATSTADGVGLAWAISEELMTRGSATLLATHFPQLGELAVLYPQARLWKLHVDTAAGQLDCRWLLQPAASLDYCHYGLMLAAAAGLPPGIVAEARRVAELLEEAERRRVEVTAAGSGLWATAASVCSRLAVLAQQWRRGGGTVEATEAALQVLRGLQQEAVAVPLGGLRRELELEIMGRGRGTG</sequence>
<accession>A0A9W6F9S3</accession>
<evidence type="ECO:0000256" key="5">
    <source>
        <dbReference type="ARBA" id="ARBA00023204"/>
    </source>
</evidence>
<dbReference type="SUPFAM" id="SSF48334">
    <property type="entry name" value="DNA repair protein MutS, domain III"/>
    <property type="match status" value="1"/>
</dbReference>
<dbReference type="GO" id="GO:0030983">
    <property type="term" value="F:mismatched DNA binding"/>
    <property type="evidence" value="ECO:0007669"/>
    <property type="project" value="InterPro"/>
</dbReference>
<dbReference type="GO" id="GO:0043504">
    <property type="term" value="P:mitochondrial DNA repair"/>
    <property type="evidence" value="ECO:0007669"/>
    <property type="project" value="TreeGrafter"/>
</dbReference>
<dbReference type="GO" id="GO:0006298">
    <property type="term" value="P:mismatch repair"/>
    <property type="evidence" value="ECO:0007669"/>
    <property type="project" value="InterPro"/>
</dbReference>
<dbReference type="EMBL" id="BRXU01000049">
    <property type="protein sequence ID" value="GLC61634.1"/>
    <property type="molecule type" value="Genomic_DNA"/>
</dbReference>
<reference evidence="9 10" key="1">
    <citation type="journal article" date="2023" name="Commun. Biol.">
        <title>Reorganization of the ancestral sex-determining regions during the evolution of trioecy in Pleodorina starrii.</title>
        <authorList>
            <person name="Takahashi K."/>
            <person name="Suzuki S."/>
            <person name="Kawai-Toyooka H."/>
            <person name="Yamamoto K."/>
            <person name="Hamaji T."/>
            <person name="Ootsuki R."/>
            <person name="Yamaguchi H."/>
            <person name="Kawachi M."/>
            <person name="Higashiyama T."/>
            <person name="Nozaki H."/>
        </authorList>
    </citation>
    <scope>NUCLEOTIDE SEQUENCE [LARGE SCALE GENOMIC DNA]</scope>
    <source>
        <strain evidence="9 10">NIES-4479</strain>
    </source>
</reference>
<evidence type="ECO:0000256" key="3">
    <source>
        <dbReference type="ARBA" id="ARBA00022840"/>
    </source>
</evidence>
<comment type="caution">
    <text evidence="9">The sequence shown here is derived from an EMBL/GenBank/DDBJ whole genome shotgun (WGS) entry which is preliminary data.</text>
</comment>
<dbReference type="AlphaFoldDB" id="A0A9W6F9S3"/>
<dbReference type="InterPro" id="IPR007696">
    <property type="entry name" value="DNA_mismatch_repair_MutS_core"/>
</dbReference>
<evidence type="ECO:0000256" key="2">
    <source>
        <dbReference type="ARBA" id="ARBA00022741"/>
    </source>
</evidence>
<dbReference type="PANTHER" id="PTHR11361">
    <property type="entry name" value="DNA MISMATCH REPAIR PROTEIN MUTS FAMILY MEMBER"/>
    <property type="match status" value="1"/>
</dbReference>
<evidence type="ECO:0000313" key="10">
    <source>
        <dbReference type="Proteomes" id="UP001165080"/>
    </source>
</evidence>
<name>A0A9W6F9S3_9CHLO</name>
<dbReference type="OrthoDB" id="276261at2759"/>
<dbReference type="GO" id="GO:0005634">
    <property type="term" value="C:nucleus"/>
    <property type="evidence" value="ECO:0007669"/>
    <property type="project" value="TreeGrafter"/>
</dbReference>
<dbReference type="InterPro" id="IPR000432">
    <property type="entry name" value="DNA_mismatch_repair_MutS_C"/>
</dbReference>
<dbReference type="SMART" id="SM00533">
    <property type="entry name" value="MUTSd"/>
    <property type="match status" value="1"/>
</dbReference>
<dbReference type="GO" id="GO:0005524">
    <property type="term" value="F:ATP binding"/>
    <property type="evidence" value="ECO:0007669"/>
    <property type="project" value="UniProtKB-KW"/>
</dbReference>
<keyword evidence="2" id="KW-0547">Nucleotide-binding</keyword>
<dbReference type="Gene3D" id="3.40.50.300">
    <property type="entry name" value="P-loop containing nucleotide triphosphate hydrolases"/>
    <property type="match status" value="1"/>
</dbReference>
<dbReference type="GO" id="GO:0005739">
    <property type="term" value="C:mitochondrion"/>
    <property type="evidence" value="ECO:0007669"/>
    <property type="project" value="TreeGrafter"/>
</dbReference>
<evidence type="ECO:0000313" key="9">
    <source>
        <dbReference type="EMBL" id="GLC61634.1"/>
    </source>
</evidence>
<evidence type="ECO:0008006" key="11">
    <source>
        <dbReference type="Google" id="ProtNLM"/>
    </source>
</evidence>
<dbReference type="SUPFAM" id="SSF52540">
    <property type="entry name" value="P-loop containing nucleoside triphosphate hydrolases"/>
    <property type="match status" value="1"/>
</dbReference>